<dbReference type="InterPro" id="IPR006710">
    <property type="entry name" value="Glyco_hydro_43"/>
</dbReference>
<comment type="pathway">
    <text evidence="1">Glycan metabolism; L-arabinan degradation.</text>
</comment>
<dbReference type="PANTHER" id="PTHR43301:SF3">
    <property type="entry name" value="ARABINAN ENDO-1,5-ALPHA-L-ARABINOSIDASE A-RELATED"/>
    <property type="match status" value="1"/>
</dbReference>
<dbReference type="GO" id="GO:0004553">
    <property type="term" value="F:hydrolase activity, hydrolyzing O-glycosyl compounds"/>
    <property type="evidence" value="ECO:0007669"/>
    <property type="project" value="InterPro"/>
</dbReference>
<dbReference type="Gene3D" id="2.40.128.10">
    <property type="match status" value="1"/>
</dbReference>
<organism evidence="10 11">
    <name type="scientific">Candidatus Scybalocola faecigallinarum</name>
    <dbReference type="NCBI Taxonomy" id="2840941"/>
    <lineage>
        <taxon>Bacteria</taxon>
        <taxon>Bacillati</taxon>
        <taxon>Bacillota</taxon>
        <taxon>Clostridia</taxon>
        <taxon>Lachnospirales</taxon>
        <taxon>Lachnospiraceae</taxon>
        <taxon>Lachnospiraceae incertae sedis</taxon>
        <taxon>Candidatus Scybalocola (ex Gilroy et al. 2021)</taxon>
    </lineage>
</organism>
<dbReference type="InterPro" id="IPR050727">
    <property type="entry name" value="GH43_arabinanases"/>
</dbReference>
<evidence type="ECO:0000256" key="8">
    <source>
        <dbReference type="SAM" id="SignalP"/>
    </source>
</evidence>
<keyword evidence="4 7" id="KW-0326">Glycosidase</keyword>
<dbReference type="Pfam" id="PF04616">
    <property type="entry name" value="Glyco_hydro_43"/>
    <property type="match status" value="1"/>
</dbReference>
<comment type="similarity">
    <text evidence="2 7">Belongs to the glycosyl hydrolase 43 family.</text>
</comment>
<dbReference type="InterPro" id="IPR023296">
    <property type="entry name" value="Glyco_hydro_beta-prop_sf"/>
</dbReference>
<evidence type="ECO:0000256" key="1">
    <source>
        <dbReference type="ARBA" id="ARBA00004834"/>
    </source>
</evidence>
<evidence type="ECO:0000256" key="3">
    <source>
        <dbReference type="ARBA" id="ARBA00022801"/>
    </source>
</evidence>
<feature type="signal peptide" evidence="8">
    <location>
        <begin position="1"/>
        <end position="24"/>
    </location>
</feature>
<dbReference type="EMBL" id="DVIT01000026">
    <property type="protein sequence ID" value="HIS47254.1"/>
    <property type="molecule type" value="Genomic_DNA"/>
</dbReference>
<accession>A0A9D1F4F3</accession>
<evidence type="ECO:0000313" key="10">
    <source>
        <dbReference type="EMBL" id="HIS47254.1"/>
    </source>
</evidence>
<dbReference type="AlphaFoldDB" id="A0A9D1F4F3"/>
<protein>
    <submittedName>
        <fullName evidence="10">Glycoside hydrolase family 43 protein</fullName>
    </submittedName>
</protein>
<keyword evidence="3 7" id="KW-0378">Hydrolase</keyword>
<feature type="domain" description="Extracellular endo-alpha-(1-&gt;5)-L-arabinanase C-terminal" evidence="9">
    <location>
        <begin position="376"/>
        <end position="480"/>
    </location>
</feature>
<dbReference type="PROSITE" id="PS51257">
    <property type="entry name" value="PROKAR_LIPOPROTEIN"/>
    <property type="match status" value="1"/>
</dbReference>
<evidence type="ECO:0000313" key="11">
    <source>
        <dbReference type="Proteomes" id="UP000823927"/>
    </source>
</evidence>
<keyword evidence="8" id="KW-0732">Signal</keyword>
<dbReference type="InterPro" id="IPR032291">
    <property type="entry name" value="Abn2_C"/>
</dbReference>
<evidence type="ECO:0000256" key="4">
    <source>
        <dbReference type="ARBA" id="ARBA00023295"/>
    </source>
</evidence>
<gene>
    <name evidence="10" type="ORF">IAB46_06800</name>
</gene>
<dbReference type="SUPFAM" id="SSF75005">
    <property type="entry name" value="Arabinanase/levansucrase/invertase"/>
    <property type="match status" value="1"/>
</dbReference>
<evidence type="ECO:0000256" key="6">
    <source>
        <dbReference type="PIRSR" id="PIRSR606710-2"/>
    </source>
</evidence>
<feature type="active site" description="Proton donor" evidence="5">
    <location>
        <position position="232"/>
    </location>
</feature>
<dbReference type="PANTHER" id="PTHR43301">
    <property type="entry name" value="ARABINAN ENDO-1,5-ALPHA-L-ARABINOSIDASE"/>
    <property type="match status" value="1"/>
</dbReference>
<dbReference type="Pfam" id="PF16369">
    <property type="entry name" value="GH43_C"/>
    <property type="match status" value="1"/>
</dbReference>
<evidence type="ECO:0000256" key="2">
    <source>
        <dbReference type="ARBA" id="ARBA00009865"/>
    </source>
</evidence>
<reference evidence="10" key="1">
    <citation type="submission" date="2020-10" db="EMBL/GenBank/DDBJ databases">
        <authorList>
            <person name="Gilroy R."/>
        </authorList>
    </citation>
    <scope>NUCLEOTIDE SEQUENCE</scope>
    <source>
        <strain evidence="10">CHK178-757</strain>
    </source>
</reference>
<proteinExistence type="inferred from homology"/>
<feature type="chain" id="PRO_5038539495" evidence="8">
    <location>
        <begin position="25"/>
        <end position="488"/>
    </location>
</feature>
<sequence>MLKKKCLMAMIAVMGVSVSGCGQAEKLTADTPVEKEFQEVSVHDPAIIQGEDGDYYIFGSHMAVAKTSDLMNWEYVNQGIKNENDVIPDVYFQMEEAFEWSHSNTFWAPDVVQLNDGTFKMYYCNCQGDTPVSCLGMATSDAVAGPYTNEGLLLKSGMGADELDENGDLYQATVDPNTVDPVVFYDKEGRLWMIYGSYSGGIFVKELDAQTGEPLEDGYGTKLLGGNHLRIEAPYVIYNPDTDYYYMFLSFGGLDSDGGYNIRVCRSENPDGPYVDSLGQEMTDCEGPVGSSFSDATAALYGTKLMGSYKFTWKEGEEGEDRRGYLSPGHNSCLYQEETGKYFIIYHTRFENSGEEHQVRVHQMFFNEDGWPVIAPYRYAEESLAAVTSDDVTGTYKYINHGRDINVEMNESEEIVLKSDGTITGAAEGTWALSGDYNVTLTIDDKEYKGVFLKQWDEDGKKYVMTFTALCSENGVAVWGSGLGAIEE</sequence>
<name>A0A9D1F4F3_9FIRM</name>
<comment type="caution">
    <text evidence="10">The sequence shown here is derived from an EMBL/GenBank/DDBJ whole genome shotgun (WGS) entry which is preliminary data.</text>
</comment>
<evidence type="ECO:0000259" key="9">
    <source>
        <dbReference type="Pfam" id="PF16369"/>
    </source>
</evidence>
<evidence type="ECO:0000256" key="7">
    <source>
        <dbReference type="RuleBase" id="RU361187"/>
    </source>
</evidence>
<dbReference type="Gene3D" id="2.115.10.20">
    <property type="entry name" value="Glycosyl hydrolase domain, family 43"/>
    <property type="match status" value="1"/>
</dbReference>
<reference evidence="10" key="2">
    <citation type="journal article" date="2021" name="PeerJ">
        <title>Extensive microbial diversity within the chicken gut microbiome revealed by metagenomics and culture.</title>
        <authorList>
            <person name="Gilroy R."/>
            <person name="Ravi A."/>
            <person name="Getino M."/>
            <person name="Pursley I."/>
            <person name="Horton D.L."/>
            <person name="Alikhan N.F."/>
            <person name="Baker D."/>
            <person name="Gharbi K."/>
            <person name="Hall N."/>
            <person name="Watson M."/>
            <person name="Adriaenssens E.M."/>
            <person name="Foster-Nyarko E."/>
            <person name="Jarju S."/>
            <person name="Secka A."/>
            <person name="Antonio M."/>
            <person name="Oren A."/>
            <person name="Chaudhuri R.R."/>
            <person name="La Ragione R."/>
            <person name="Hildebrand F."/>
            <person name="Pallen M.J."/>
        </authorList>
    </citation>
    <scope>NUCLEOTIDE SEQUENCE</scope>
    <source>
        <strain evidence="10">CHK178-757</strain>
    </source>
</reference>
<dbReference type="Proteomes" id="UP000823927">
    <property type="component" value="Unassembled WGS sequence"/>
</dbReference>
<feature type="site" description="Important for catalytic activity, responsible for pKa modulation of the active site Glu and correct orientation of both the proton donor and substrate" evidence="6">
    <location>
        <position position="180"/>
    </location>
</feature>
<evidence type="ECO:0000256" key="5">
    <source>
        <dbReference type="PIRSR" id="PIRSR606710-1"/>
    </source>
</evidence>
<feature type="active site" description="Proton acceptor" evidence="5">
    <location>
        <position position="44"/>
    </location>
</feature>
<dbReference type="GO" id="GO:0005975">
    <property type="term" value="P:carbohydrate metabolic process"/>
    <property type="evidence" value="ECO:0007669"/>
    <property type="project" value="InterPro"/>
</dbReference>